<evidence type="ECO:0000313" key="2">
    <source>
        <dbReference type="EMBL" id="CBH12447.1"/>
    </source>
</evidence>
<dbReference type="AlphaFoldDB" id="C9ZSR3"/>
<name>C9ZSR3_TRYB9</name>
<protein>
    <submittedName>
        <fullName evidence="2">Uncharacterized protein</fullName>
    </submittedName>
</protein>
<accession>C9ZSR3</accession>
<dbReference type="RefSeq" id="XP_011774728.1">
    <property type="nucleotide sequence ID" value="XM_011776426.1"/>
</dbReference>
<organism evidence="2">
    <name type="scientific">Trypanosoma brucei gambiense (strain MHOM/CI/86/DAL972)</name>
    <dbReference type="NCBI Taxonomy" id="679716"/>
    <lineage>
        <taxon>Eukaryota</taxon>
        <taxon>Discoba</taxon>
        <taxon>Euglenozoa</taxon>
        <taxon>Kinetoplastea</taxon>
        <taxon>Metakinetoplastina</taxon>
        <taxon>Trypanosomatida</taxon>
        <taxon>Trypanosomatidae</taxon>
        <taxon>Trypanosoma</taxon>
    </lineage>
</organism>
<dbReference type="KEGG" id="tbg:TbgDal_VII3835"/>
<dbReference type="Proteomes" id="UP000002316">
    <property type="component" value="Chromosome 7"/>
</dbReference>
<feature type="region of interest" description="Disordered" evidence="1">
    <location>
        <begin position="1"/>
        <end position="52"/>
    </location>
</feature>
<evidence type="ECO:0000256" key="1">
    <source>
        <dbReference type="SAM" id="MobiDB-lite"/>
    </source>
</evidence>
<sequence>MPVQTSCLRGGVLRSPYVAKKATSSPDGPPPPSHSHPRTHTPGVIPPGINTEPSDVIPFSSPFQWKSKLPTLQTLWNAWQRASHRLSTTRASKVSEGWGVESNDRFP</sequence>
<dbReference type="GeneID" id="23862581"/>
<gene>
    <name evidence="2" type="ORF">TbgDal_VII3835</name>
</gene>
<feature type="region of interest" description="Disordered" evidence="1">
    <location>
        <begin position="86"/>
        <end position="107"/>
    </location>
</feature>
<reference evidence="2" key="1">
    <citation type="submission" date="2009-09" db="EMBL/GenBank/DDBJ databases">
        <title>The genome sequence of Trypanosoma brucei gambiense: the cause of Human African trypanosomasis.</title>
        <authorList>
            <person name="Jackson A.P."/>
            <person name="Sanders M."/>
            <person name="Berry A."/>
            <person name="McQuillan J."/>
            <person name="Aslett M.A."/>
            <person name="Quail M.A."/>
            <person name="Macleod A."/>
            <person name="Melville S.E."/>
            <person name="Gibson W."/>
            <person name="Barry J.D."/>
            <person name="Berriman M."/>
            <person name="Hertz-Fowler C."/>
        </authorList>
    </citation>
    <scope>NUCLEOTIDE SEQUENCE</scope>
    <source>
        <strain evidence="2">Dal 972 clone 1</strain>
    </source>
</reference>
<proteinExistence type="predicted"/>
<dbReference type="EMBL" id="FN554970">
    <property type="protein sequence ID" value="CBH12447.1"/>
    <property type="molecule type" value="Genomic_DNA"/>
</dbReference>